<sequence>MAEFHQSRKNIIRLIFIGVFAVIAMRLFYLQVIETKYRQLANAQAIVRKLIYPTRGIIYDRHGRVVVNNTALYDLMVTPSEVKHLDTAFLCELLGIDTATFRERMEKIIIRNSRYRQSVFAELLPPDVYGRIEENLYQFPGFELVERPVRNYPYHAGAHIFGYIGEVDSATIRRSDGFYQAGDFIGKTGLERSYEDVLRGQRGVTYLVRDSRNRIQGSYAGGMYDTPAVAGKNLYLSLDIELQQLGEQLLQNKIGSIVAIDPNTGGILAMVSSPTYDPNELSGSERNKKFSRLFTNPELPLFNRPIQATYPPGSTFKPVDALIALHEGVITPQYGYDCRGVYLGCGRPIKCTESFPGHASNLYNAIAYSCNSYFSQVFRFIVDRERRPALGLAEWYRYVSDFGLGKKLGIDLPGEYSGYIPDTAHYNKIFGKGHWNSCTIVSLGIGQGEITETPLQLANVMCIIANHGYYYTPHVVDSVEGDPDFYRTHLVLHRITANVSDTDYDIVTRAMAAVVERGTATIAAIPGITICGKTGTAQNFTIINGKRVELKDHSLFAAFAPREHPKIAIAVVVENAGFGASWAAPIASLMIEKYLRDSIATDRLPLLKRISEANLIPEYILEKKRRIDSLNQVRDKLEARRIVAR</sequence>
<evidence type="ECO:0000256" key="14">
    <source>
        <dbReference type="SAM" id="Phobius"/>
    </source>
</evidence>
<dbReference type="STRING" id="1393122.SAMN05660895_0658"/>
<dbReference type="InterPro" id="IPR005311">
    <property type="entry name" value="PBP_dimer"/>
</dbReference>
<reference evidence="18" key="1">
    <citation type="submission" date="2016-10" db="EMBL/GenBank/DDBJ databases">
        <authorList>
            <person name="Varghese N."/>
            <person name="Submissions S."/>
        </authorList>
    </citation>
    <scope>NUCLEOTIDE SEQUENCE [LARGE SCALE GENOMIC DNA]</scope>
    <source>
        <strain evidence="18">DSM 14807</strain>
    </source>
</reference>
<name>A0A1I7N5I0_9BACT</name>
<dbReference type="GO" id="GO:0071555">
    <property type="term" value="P:cell wall organization"/>
    <property type="evidence" value="ECO:0007669"/>
    <property type="project" value="UniProtKB-KW"/>
</dbReference>
<dbReference type="Gene3D" id="3.30.1390.30">
    <property type="entry name" value="Penicillin-binding protein 2a, domain 3"/>
    <property type="match status" value="1"/>
</dbReference>
<dbReference type="SUPFAM" id="SSF56601">
    <property type="entry name" value="beta-lactamase/transpeptidase-like"/>
    <property type="match status" value="1"/>
</dbReference>
<evidence type="ECO:0000256" key="3">
    <source>
        <dbReference type="ARBA" id="ARBA00022475"/>
    </source>
</evidence>
<keyword evidence="10" id="KW-0573">Peptidoglycan synthesis</keyword>
<dbReference type="InterPro" id="IPR036138">
    <property type="entry name" value="PBP_dimer_sf"/>
</dbReference>
<feature type="transmembrane region" description="Helical" evidence="14">
    <location>
        <begin position="12"/>
        <end position="30"/>
    </location>
</feature>
<dbReference type="InterPro" id="IPR050515">
    <property type="entry name" value="Beta-lactam/transpept"/>
</dbReference>
<dbReference type="Gene3D" id="3.90.1310.10">
    <property type="entry name" value="Penicillin-binding protein 2a (Domain 2)"/>
    <property type="match status" value="1"/>
</dbReference>
<protein>
    <submittedName>
        <fullName evidence="17">Penicillin-binding protein 2</fullName>
    </submittedName>
</protein>
<dbReference type="NCBIfam" id="TIGR03423">
    <property type="entry name" value="pbp2_mrdA"/>
    <property type="match status" value="1"/>
</dbReference>
<keyword evidence="18" id="KW-1185">Reference proteome</keyword>
<dbReference type="InterPro" id="IPR012338">
    <property type="entry name" value="Beta-lactam/transpept-like"/>
</dbReference>
<dbReference type="GO" id="GO:0009002">
    <property type="term" value="F:serine-type D-Ala-D-Ala carboxypeptidase activity"/>
    <property type="evidence" value="ECO:0007669"/>
    <property type="project" value="InterPro"/>
</dbReference>
<evidence type="ECO:0000256" key="4">
    <source>
        <dbReference type="ARBA" id="ARBA00022519"/>
    </source>
</evidence>
<evidence type="ECO:0000256" key="9">
    <source>
        <dbReference type="ARBA" id="ARBA00022960"/>
    </source>
</evidence>
<keyword evidence="5" id="KW-0121">Carboxypeptidase</keyword>
<evidence type="ECO:0000313" key="17">
    <source>
        <dbReference type="EMBL" id="SFV29924.1"/>
    </source>
</evidence>
<evidence type="ECO:0000256" key="10">
    <source>
        <dbReference type="ARBA" id="ARBA00022984"/>
    </source>
</evidence>
<keyword evidence="11 14" id="KW-1133">Transmembrane helix</keyword>
<accession>A0A1I7N5I0</accession>
<evidence type="ECO:0000256" key="2">
    <source>
        <dbReference type="ARBA" id="ARBA00004236"/>
    </source>
</evidence>
<dbReference type="FunFam" id="3.40.710.10:FF:000024">
    <property type="entry name" value="Penicillin-binding protein 2"/>
    <property type="match status" value="1"/>
</dbReference>
<dbReference type="Pfam" id="PF00905">
    <property type="entry name" value="Transpeptidase"/>
    <property type="match status" value="1"/>
</dbReference>
<gene>
    <name evidence="17" type="ORF">SAMN05660895_0658</name>
</gene>
<dbReference type="Pfam" id="PF03717">
    <property type="entry name" value="PBP_dimer"/>
    <property type="match status" value="1"/>
</dbReference>
<dbReference type="RefSeq" id="WP_092457674.1">
    <property type="nucleotide sequence ID" value="NZ_FPCJ01000001.1"/>
</dbReference>
<keyword evidence="7 14" id="KW-0812">Transmembrane</keyword>
<keyword evidence="4" id="KW-0997">Cell inner membrane</keyword>
<dbReference type="GO" id="GO:0009252">
    <property type="term" value="P:peptidoglycan biosynthetic process"/>
    <property type="evidence" value="ECO:0007669"/>
    <property type="project" value="UniProtKB-KW"/>
</dbReference>
<evidence type="ECO:0000259" key="16">
    <source>
        <dbReference type="Pfam" id="PF03717"/>
    </source>
</evidence>
<evidence type="ECO:0000256" key="5">
    <source>
        <dbReference type="ARBA" id="ARBA00022645"/>
    </source>
</evidence>
<evidence type="ECO:0000256" key="11">
    <source>
        <dbReference type="ARBA" id="ARBA00022989"/>
    </source>
</evidence>
<dbReference type="PANTHER" id="PTHR30627:SF2">
    <property type="entry name" value="PEPTIDOGLYCAN D,D-TRANSPEPTIDASE MRDA"/>
    <property type="match status" value="1"/>
</dbReference>
<dbReference type="GO" id="GO:0008658">
    <property type="term" value="F:penicillin binding"/>
    <property type="evidence" value="ECO:0007669"/>
    <property type="project" value="InterPro"/>
</dbReference>
<dbReference type="OrthoDB" id="9766847at2"/>
<evidence type="ECO:0000256" key="6">
    <source>
        <dbReference type="ARBA" id="ARBA00022670"/>
    </source>
</evidence>
<dbReference type="Gene3D" id="3.40.710.10">
    <property type="entry name" value="DD-peptidase/beta-lactamase superfamily"/>
    <property type="match status" value="1"/>
</dbReference>
<dbReference type="EMBL" id="FPCJ01000001">
    <property type="protein sequence ID" value="SFV29924.1"/>
    <property type="molecule type" value="Genomic_DNA"/>
</dbReference>
<keyword evidence="6" id="KW-0645">Protease</keyword>
<feature type="domain" description="Penicillin-binding protein dimerisation" evidence="16">
    <location>
        <begin position="51"/>
        <end position="216"/>
    </location>
</feature>
<feature type="domain" description="Penicillin-binding protein transpeptidase" evidence="15">
    <location>
        <begin position="255"/>
        <end position="588"/>
    </location>
</feature>
<dbReference type="GO" id="GO:0008360">
    <property type="term" value="P:regulation of cell shape"/>
    <property type="evidence" value="ECO:0007669"/>
    <property type="project" value="UniProtKB-KW"/>
</dbReference>
<dbReference type="GO" id="GO:0006508">
    <property type="term" value="P:proteolysis"/>
    <property type="evidence" value="ECO:0007669"/>
    <property type="project" value="UniProtKB-KW"/>
</dbReference>
<dbReference type="PANTHER" id="PTHR30627">
    <property type="entry name" value="PEPTIDOGLYCAN D,D-TRANSPEPTIDASE"/>
    <property type="match status" value="1"/>
</dbReference>
<proteinExistence type="predicted"/>
<dbReference type="SUPFAM" id="SSF56519">
    <property type="entry name" value="Penicillin binding protein dimerisation domain"/>
    <property type="match status" value="1"/>
</dbReference>
<dbReference type="InterPro" id="IPR017790">
    <property type="entry name" value="Penicillin-binding_protein_2"/>
</dbReference>
<evidence type="ECO:0000256" key="7">
    <source>
        <dbReference type="ARBA" id="ARBA00022692"/>
    </source>
</evidence>
<keyword evidence="12 14" id="KW-0472">Membrane</keyword>
<dbReference type="Proteomes" id="UP000199537">
    <property type="component" value="Unassembled WGS sequence"/>
</dbReference>
<evidence type="ECO:0000256" key="12">
    <source>
        <dbReference type="ARBA" id="ARBA00023136"/>
    </source>
</evidence>
<keyword evidence="3" id="KW-1003">Cell membrane</keyword>
<dbReference type="GO" id="GO:0071972">
    <property type="term" value="F:peptidoglycan L,D-transpeptidase activity"/>
    <property type="evidence" value="ECO:0007669"/>
    <property type="project" value="TreeGrafter"/>
</dbReference>
<dbReference type="InterPro" id="IPR001460">
    <property type="entry name" value="PCN-bd_Tpept"/>
</dbReference>
<evidence type="ECO:0000256" key="13">
    <source>
        <dbReference type="ARBA" id="ARBA00023316"/>
    </source>
</evidence>
<keyword evidence="9" id="KW-0133">Cell shape</keyword>
<keyword evidence="8" id="KW-0378">Hydrolase</keyword>
<evidence type="ECO:0000256" key="8">
    <source>
        <dbReference type="ARBA" id="ARBA00022801"/>
    </source>
</evidence>
<evidence type="ECO:0000313" key="18">
    <source>
        <dbReference type="Proteomes" id="UP000199537"/>
    </source>
</evidence>
<dbReference type="AlphaFoldDB" id="A0A1I7N5I0"/>
<dbReference type="GO" id="GO:0005886">
    <property type="term" value="C:plasma membrane"/>
    <property type="evidence" value="ECO:0007669"/>
    <property type="project" value="UniProtKB-SubCell"/>
</dbReference>
<comment type="subcellular location">
    <subcellularLocation>
        <location evidence="2">Cell membrane</location>
    </subcellularLocation>
    <subcellularLocation>
        <location evidence="1">Membrane</location>
        <topology evidence="1">Single-pass membrane protein</topology>
    </subcellularLocation>
</comment>
<evidence type="ECO:0000256" key="1">
    <source>
        <dbReference type="ARBA" id="ARBA00004167"/>
    </source>
</evidence>
<keyword evidence="13" id="KW-0961">Cell wall biogenesis/degradation</keyword>
<organism evidence="17 18">
    <name type="scientific">Thermoflavifilum thermophilum</name>
    <dbReference type="NCBI Taxonomy" id="1393122"/>
    <lineage>
        <taxon>Bacteria</taxon>
        <taxon>Pseudomonadati</taxon>
        <taxon>Bacteroidota</taxon>
        <taxon>Chitinophagia</taxon>
        <taxon>Chitinophagales</taxon>
        <taxon>Chitinophagaceae</taxon>
        <taxon>Thermoflavifilum</taxon>
    </lineage>
</organism>
<evidence type="ECO:0000259" key="15">
    <source>
        <dbReference type="Pfam" id="PF00905"/>
    </source>
</evidence>